<keyword evidence="4" id="KW-0808">Transferase</keyword>
<dbReference type="PANTHER" id="PTHR30576:SF10">
    <property type="entry name" value="SLL5057 PROTEIN"/>
    <property type="match status" value="1"/>
</dbReference>
<dbReference type="AlphaFoldDB" id="A0AA89HZM0"/>
<dbReference type="EMBL" id="AYZB01000058">
    <property type="protein sequence ID" value="KRM21023.1"/>
    <property type="molecule type" value="Genomic_DNA"/>
</dbReference>
<evidence type="ECO:0000313" key="5">
    <source>
        <dbReference type="Proteomes" id="UP000050823"/>
    </source>
</evidence>
<name>A0AA89HZM0_9LACO</name>
<dbReference type="Proteomes" id="UP000050823">
    <property type="component" value="Unassembled WGS sequence"/>
</dbReference>
<evidence type="ECO:0000313" key="4">
    <source>
        <dbReference type="EMBL" id="KRM21023.1"/>
    </source>
</evidence>
<dbReference type="InterPro" id="IPR003362">
    <property type="entry name" value="Bact_transf"/>
</dbReference>
<gene>
    <name evidence="4" type="ORF">FC90_GL001558</name>
</gene>
<dbReference type="Pfam" id="PF02397">
    <property type="entry name" value="Bac_transf"/>
    <property type="match status" value="1"/>
</dbReference>
<feature type="transmembrane region" description="Helical" evidence="2">
    <location>
        <begin position="41"/>
        <end position="65"/>
    </location>
</feature>
<feature type="domain" description="Bacterial sugar transferase" evidence="3">
    <location>
        <begin position="39"/>
        <end position="227"/>
    </location>
</feature>
<evidence type="ECO:0000259" key="3">
    <source>
        <dbReference type="Pfam" id="PF02397"/>
    </source>
</evidence>
<evidence type="ECO:0000256" key="2">
    <source>
        <dbReference type="SAM" id="Phobius"/>
    </source>
</evidence>
<keyword evidence="2" id="KW-0472">Membrane</keyword>
<dbReference type="GO" id="GO:0016780">
    <property type="term" value="F:phosphotransferase activity, for other substituted phosphate groups"/>
    <property type="evidence" value="ECO:0007669"/>
    <property type="project" value="TreeGrafter"/>
</dbReference>
<accession>A0AA89HZM0</accession>
<evidence type="ECO:0000256" key="1">
    <source>
        <dbReference type="ARBA" id="ARBA00006464"/>
    </source>
</evidence>
<dbReference type="PANTHER" id="PTHR30576">
    <property type="entry name" value="COLANIC BIOSYNTHESIS UDP-GLUCOSE LIPID CARRIER TRANSFERASE"/>
    <property type="match status" value="1"/>
</dbReference>
<organism evidence="4 5">
    <name type="scientific">Latilactobacillus graminis DSM 20719</name>
    <dbReference type="NCBI Taxonomy" id="1423752"/>
    <lineage>
        <taxon>Bacteria</taxon>
        <taxon>Bacillati</taxon>
        <taxon>Bacillota</taxon>
        <taxon>Bacilli</taxon>
        <taxon>Lactobacillales</taxon>
        <taxon>Lactobacillaceae</taxon>
        <taxon>Latilactobacillus</taxon>
    </lineage>
</organism>
<protein>
    <submittedName>
        <fullName evidence="4">Bacterial sugar transferase family protein</fullName>
    </submittedName>
</protein>
<sequence>MMEIQERNTGKGTDVEKTRQVMLFNQALIDQRYIYRGVKRLFDIVASLVGLILLSPLFGVIAIWIKVDDPEGGVFYSQTRLGLKQRAFKMYKFRSMCTDADQRLKYLLQHNEVEGAMFKMKEDPRITKVGKFIRKYSIDELPQLWNVLIGDMTLVGPRPPLEREIKEYTDYDWQRLMVKPGCTGLWQVSGRNSIGFHEMVELDLEYIKNSSLVYDLGILFRTVKIMIIPNDAY</sequence>
<comment type="similarity">
    <text evidence="1">Belongs to the bacterial sugar transferase family.</text>
</comment>
<reference evidence="4 5" key="1">
    <citation type="journal article" date="2015" name="Genome Announc.">
        <title>Expanding the biotechnology potential of lactobacilli through comparative genomics of 213 strains and associated genera.</title>
        <authorList>
            <person name="Sun Z."/>
            <person name="Harris H.M."/>
            <person name="McCann A."/>
            <person name="Guo C."/>
            <person name="Argimon S."/>
            <person name="Zhang W."/>
            <person name="Yang X."/>
            <person name="Jeffery I.B."/>
            <person name="Cooney J.C."/>
            <person name="Kagawa T.F."/>
            <person name="Liu W."/>
            <person name="Song Y."/>
            <person name="Salvetti E."/>
            <person name="Wrobel A."/>
            <person name="Rasinkangas P."/>
            <person name="Parkhill J."/>
            <person name="Rea M.C."/>
            <person name="O'Sullivan O."/>
            <person name="Ritari J."/>
            <person name="Douillard F.P."/>
            <person name="Paul Ross R."/>
            <person name="Yang R."/>
            <person name="Briner A.E."/>
            <person name="Felis G.E."/>
            <person name="de Vos W.M."/>
            <person name="Barrangou R."/>
            <person name="Klaenhammer T.R."/>
            <person name="Caufield P.W."/>
            <person name="Cui Y."/>
            <person name="Zhang H."/>
            <person name="O'Toole P.W."/>
        </authorList>
    </citation>
    <scope>NUCLEOTIDE SEQUENCE [LARGE SCALE GENOMIC DNA]</scope>
    <source>
        <strain evidence="4 5">DSM 20719</strain>
    </source>
</reference>
<proteinExistence type="inferred from homology"/>
<keyword evidence="2" id="KW-1133">Transmembrane helix</keyword>
<keyword evidence="2" id="KW-0812">Transmembrane</keyword>
<comment type="caution">
    <text evidence="4">The sequence shown here is derived from an EMBL/GenBank/DDBJ whole genome shotgun (WGS) entry which is preliminary data.</text>
</comment>